<accession>A0A4Y2PRD3</accession>
<sequence>MAGINNDLNDKNLPSEDTSPRDTGSEVDSSSFETLQNLAEASLDRLEESVSDSSVAHSCKHIEPECPNVFPLDSSRDSEMAIESFYQDFVDCEICTDALFC</sequence>
<evidence type="ECO:0000313" key="2">
    <source>
        <dbReference type="EMBL" id="GBN53729.1"/>
    </source>
</evidence>
<feature type="region of interest" description="Disordered" evidence="1">
    <location>
        <begin position="1"/>
        <end position="31"/>
    </location>
</feature>
<gene>
    <name evidence="2" type="ORF">AVEN_17292_1</name>
</gene>
<proteinExistence type="predicted"/>
<comment type="caution">
    <text evidence="2">The sequence shown here is derived from an EMBL/GenBank/DDBJ whole genome shotgun (WGS) entry which is preliminary data.</text>
</comment>
<reference evidence="2 3" key="1">
    <citation type="journal article" date="2019" name="Sci. Rep.">
        <title>Orb-weaving spider Araneus ventricosus genome elucidates the spidroin gene catalogue.</title>
        <authorList>
            <person name="Kono N."/>
            <person name="Nakamura H."/>
            <person name="Ohtoshi R."/>
            <person name="Moran D.A.P."/>
            <person name="Shinohara A."/>
            <person name="Yoshida Y."/>
            <person name="Fujiwara M."/>
            <person name="Mori M."/>
            <person name="Tomita M."/>
            <person name="Arakawa K."/>
        </authorList>
    </citation>
    <scope>NUCLEOTIDE SEQUENCE [LARGE SCALE GENOMIC DNA]</scope>
</reference>
<organism evidence="2 3">
    <name type="scientific">Araneus ventricosus</name>
    <name type="common">Orbweaver spider</name>
    <name type="synonym">Epeira ventricosa</name>
    <dbReference type="NCBI Taxonomy" id="182803"/>
    <lineage>
        <taxon>Eukaryota</taxon>
        <taxon>Metazoa</taxon>
        <taxon>Ecdysozoa</taxon>
        <taxon>Arthropoda</taxon>
        <taxon>Chelicerata</taxon>
        <taxon>Arachnida</taxon>
        <taxon>Araneae</taxon>
        <taxon>Araneomorphae</taxon>
        <taxon>Entelegynae</taxon>
        <taxon>Araneoidea</taxon>
        <taxon>Araneidae</taxon>
        <taxon>Araneus</taxon>
    </lineage>
</organism>
<evidence type="ECO:0000313" key="3">
    <source>
        <dbReference type="Proteomes" id="UP000499080"/>
    </source>
</evidence>
<name>A0A4Y2PRD3_ARAVE</name>
<evidence type="ECO:0000256" key="1">
    <source>
        <dbReference type="SAM" id="MobiDB-lite"/>
    </source>
</evidence>
<dbReference type="EMBL" id="BGPR01011942">
    <property type="protein sequence ID" value="GBN53729.1"/>
    <property type="molecule type" value="Genomic_DNA"/>
</dbReference>
<protein>
    <submittedName>
        <fullName evidence="2">Uncharacterized protein</fullName>
    </submittedName>
</protein>
<dbReference type="Proteomes" id="UP000499080">
    <property type="component" value="Unassembled WGS sequence"/>
</dbReference>
<keyword evidence="3" id="KW-1185">Reference proteome</keyword>
<feature type="compositionally biased region" description="Basic and acidic residues" evidence="1">
    <location>
        <begin position="8"/>
        <end position="24"/>
    </location>
</feature>
<dbReference type="AlphaFoldDB" id="A0A4Y2PRD3"/>